<keyword evidence="1" id="KW-0732">Signal</keyword>
<dbReference type="InterPro" id="IPR029058">
    <property type="entry name" value="AB_hydrolase_fold"/>
</dbReference>
<dbReference type="RefSeq" id="WP_009840078.1">
    <property type="nucleotide sequence ID" value="NZ_CH959301.1"/>
</dbReference>
<dbReference type="PANTHER" id="PTHR43265:SF1">
    <property type="entry name" value="ESTERASE ESTD"/>
    <property type="match status" value="1"/>
</dbReference>
<keyword evidence="4" id="KW-1185">Reference proteome</keyword>
<dbReference type="Gene3D" id="3.40.50.1820">
    <property type="entry name" value="alpha/beta hydrolase"/>
    <property type="match status" value="1"/>
</dbReference>
<evidence type="ECO:0000313" key="3">
    <source>
        <dbReference type="EMBL" id="EAR28246.1"/>
    </source>
</evidence>
<dbReference type="PANTHER" id="PTHR43265">
    <property type="entry name" value="ESTERASE ESTD"/>
    <property type="match status" value="1"/>
</dbReference>
<sequence length="470" mass="51966">MLNRTSIILTTISWLMFSSIAFAQTQIKDAQGAWLGTMSIPNGPTLRVGVEVFKRANNEWGANVASLDQMSRYMTSDIALQNNILTVQLREAPIKITGQLSADGKTIAAEFTQGDNHWALPLSKVTMLPQINRAQTPTAITTYNENEVRYVNSNDQTWLSGTLTTPKDNLRHPAVMLIAGSGPNQRDSYHNGHRPFKVLADYLTKQGFVVLRADKRGVYQSAGQFKEGDVHNFANDTQAAIQFLKTHDQVDANRIFLIGHSEGSFIAAMAATIEKVQGVISMAGPGMSTLDILLLQDQTEPAAKGATKAETDVLLKFSQPFYRTVLSTTDEHKRKLELQALYDNLTGSRAEIVNKWVAQQGTLNVNLAASNTFYLWLQQNPLDYWAKLAIPALLLNGDKDSQVPAQENIAGLANTLKNNKISYQQYILPGLNHMFQDAQSGANDEYASIEETINPKALDIIGQWLKQQAK</sequence>
<protein>
    <recommendedName>
        <fullName evidence="2">AB hydrolase-1 domain-containing protein</fullName>
    </recommendedName>
</protein>
<organism evidence="3 4">
    <name type="scientific">Pseudoalteromonas tunicata D2</name>
    <dbReference type="NCBI Taxonomy" id="87626"/>
    <lineage>
        <taxon>Bacteria</taxon>
        <taxon>Pseudomonadati</taxon>
        <taxon>Pseudomonadota</taxon>
        <taxon>Gammaproteobacteria</taxon>
        <taxon>Alteromonadales</taxon>
        <taxon>Pseudoalteromonadaceae</taxon>
        <taxon>Pseudoalteromonas</taxon>
    </lineage>
</organism>
<reference evidence="3 4" key="1">
    <citation type="submission" date="2006-02" db="EMBL/GenBank/DDBJ databases">
        <authorList>
            <person name="Moran M.A."/>
            <person name="Kjelleberg S."/>
            <person name="Egan S."/>
            <person name="Saunders N."/>
            <person name="Thomas T."/>
            <person name="Ferriera S."/>
            <person name="Johnson J."/>
            <person name="Kravitz S."/>
            <person name="Halpern A."/>
            <person name="Remington K."/>
            <person name="Beeson K."/>
            <person name="Tran B."/>
            <person name="Rogers Y.-H."/>
            <person name="Friedman R."/>
            <person name="Venter J.C."/>
        </authorList>
    </citation>
    <scope>NUCLEOTIDE SEQUENCE [LARGE SCALE GENOMIC DNA]</scope>
    <source>
        <strain evidence="3 4">D2</strain>
    </source>
</reference>
<dbReference type="EMBL" id="AAOH01000004">
    <property type="protein sequence ID" value="EAR28246.1"/>
    <property type="molecule type" value="Genomic_DNA"/>
</dbReference>
<dbReference type="AlphaFoldDB" id="A4CA38"/>
<evidence type="ECO:0000259" key="2">
    <source>
        <dbReference type="Pfam" id="PF00561"/>
    </source>
</evidence>
<dbReference type="InterPro" id="IPR000073">
    <property type="entry name" value="AB_hydrolase_1"/>
</dbReference>
<evidence type="ECO:0000256" key="1">
    <source>
        <dbReference type="SAM" id="SignalP"/>
    </source>
</evidence>
<dbReference type="HOGENOM" id="CLU_033707_2_0_6"/>
<dbReference type="eggNOG" id="COG1073">
    <property type="taxonomic scope" value="Bacteria"/>
</dbReference>
<dbReference type="GO" id="GO:0052689">
    <property type="term" value="F:carboxylic ester hydrolase activity"/>
    <property type="evidence" value="ECO:0007669"/>
    <property type="project" value="TreeGrafter"/>
</dbReference>
<feature type="chain" id="PRO_5002667155" description="AB hydrolase-1 domain-containing protein" evidence="1">
    <location>
        <begin position="24"/>
        <end position="470"/>
    </location>
</feature>
<gene>
    <name evidence="3" type="ORF">PTD2_20562</name>
</gene>
<feature type="signal peptide" evidence="1">
    <location>
        <begin position="1"/>
        <end position="23"/>
    </location>
</feature>
<dbReference type="SUPFAM" id="SSF53474">
    <property type="entry name" value="alpha/beta-Hydrolases"/>
    <property type="match status" value="1"/>
</dbReference>
<dbReference type="OrthoDB" id="9789573at2"/>
<feature type="domain" description="AB hydrolase-1" evidence="2">
    <location>
        <begin position="191"/>
        <end position="436"/>
    </location>
</feature>
<name>A4CA38_9GAMM</name>
<comment type="caution">
    <text evidence="3">The sequence shown here is derived from an EMBL/GenBank/DDBJ whole genome shotgun (WGS) entry which is preliminary data.</text>
</comment>
<evidence type="ECO:0000313" key="4">
    <source>
        <dbReference type="Proteomes" id="UP000006201"/>
    </source>
</evidence>
<proteinExistence type="predicted"/>
<dbReference type="STRING" id="87626.PTD2_20562"/>
<accession>A4CA38</accession>
<dbReference type="Proteomes" id="UP000006201">
    <property type="component" value="Unassembled WGS sequence"/>
</dbReference>
<dbReference type="Pfam" id="PF00561">
    <property type="entry name" value="Abhydrolase_1"/>
    <property type="match status" value="1"/>
</dbReference>
<dbReference type="InterPro" id="IPR053145">
    <property type="entry name" value="AB_hydrolase_Est10"/>
</dbReference>